<dbReference type="CDD" id="cd00552">
    <property type="entry name" value="RaiA"/>
    <property type="match status" value="1"/>
</dbReference>
<evidence type="ECO:0000256" key="1">
    <source>
        <dbReference type="ARBA" id="ARBA00022845"/>
    </source>
</evidence>
<dbReference type="GO" id="GO:0043024">
    <property type="term" value="F:ribosomal small subunit binding"/>
    <property type="evidence" value="ECO:0007669"/>
    <property type="project" value="TreeGrafter"/>
</dbReference>
<evidence type="ECO:0000256" key="2">
    <source>
        <dbReference type="ARBA" id="ARBA00038434"/>
    </source>
</evidence>
<keyword evidence="7" id="KW-1185">Reference proteome</keyword>
<organism evidence="6 7">
    <name type="scientific">Solimicrobium silvestre</name>
    <dbReference type="NCBI Taxonomy" id="2099400"/>
    <lineage>
        <taxon>Bacteria</taxon>
        <taxon>Pseudomonadati</taxon>
        <taxon>Pseudomonadota</taxon>
        <taxon>Betaproteobacteria</taxon>
        <taxon>Burkholderiales</taxon>
        <taxon>Oxalobacteraceae</taxon>
        <taxon>Solimicrobium</taxon>
    </lineage>
</organism>
<accession>A0A2S9H491</accession>
<evidence type="ECO:0000256" key="4">
    <source>
        <dbReference type="ARBA" id="ARBA00041148"/>
    </source>
</evidence>
<reference evidence="6 7" key="1">
    <citation type="submission" date="2018-02" db="EMBL/GenBank/DDBJ databases">
        <title>Solimicrobium silvestre gen. nov., sp. nov., isolated from alpine forest soil.</title>
        <authorList>
            <person name="Margesin R."/>
            <person name="Albuquerque L."/>
            <person name="Zhang D.-C."/>
            <person name="Froufe H.J.C."/>
            <person name="Severino R."/>
            <person name="Roxo I."/>
            <person name="Egas C."/>
            <person name="Da Costa M.S."/>
        </authorList>
    </citation>
    <scope>NUCLEOTIDE SEQUENCE [LARGE SCALE GENOMIC DNA]</scope>
    <source>
        <strain evidence="6 7">S20-91</strain>
    </source>
</reference>
<evidence type="ECO:0000256" key="5">
    <source>
        <dbReference type="ARBA" id="ARBA00041319"/>
    </source>
</evidence>
<evidence type="ECO:0000313" key="7">
    <source>
        <dbReference type="Proteomes" id="UP000237839"/>
    </source>
</evidence>
<dbReference type="PANTHER" id="PTHR33231">
    <property type="entry name" value="30S RIBOSOMAL PROTEIN"/>
    <property type="match status" value="1"/>
</dbReference>
<dbReference type="InterPro" id="IPR050574">
    <property type="entry name" value="HPF/YfiA_ribosome-assoc"/>
</dbReference>
<protein>
    <recommendedName>
        <fullName evidence="4">Ribosome hibernation promoting factor</fullName>
    </recommendedName>
    <alternativeName>
        <fullName evidence="5">Hibernation factor HPF</fullName>
    </alternativeName>
</protein>
<dbReference type="FunFam" id="3.30.160.100:FF:000001">
    <property type="entry name" value="Ribosome hibernation promoting factor"/>
    <property type="match status" value="1"/>
</dbReference>
<dbReference type="Pfam" id="PF02482">
    <property type="entry name" value="Ribosomal_S30AE"/>
    <property type="match status" value="1"/>
</dbReference>
<dbReference type="GO" id="GO:0045900">
    <property type="term" value="P:negative regulation of translational elongation"/>
    <property type="evidence" value="ECO:0007669"/>
    <property type="project" value="TreeGrafter"/>
</dbReference>
<name>A0A2S9H491_9BURK</name>
<dbReference type="SUPFAM" id="SSF69754">
    <property type="entry name" value="Ribosome binding protein Y (YfiA homologue)"/>
    <property type="match status" value="1"/>
</dbReference>
<dbReference type="AlphaFoldDB" id="A0A2S9H491"/>
<comment type="similarity">
    <text evidence="2">Belongs to the HPF/YfiA ribosome-associated protein family. Short HPF subfamily.</text>
</comment>
<dbReference type="GO" id="GO:0022627">
    <property type="term" value="C:cytosolic small ribosomal subunit"/>
    <property type="evidence" value="ECO:0007669"/>
    <property type="project" value="TreeGrafter"/>
</dbReference>
<dbReference type="PANTHER" id="PTHR33231:SF1">
    <property type="entry name" value="30S RIBOSOMAL PROTEIN"/>
    <property type="match status" value="1"/>
</dbReference>
<sequence length="129" mass="14925">MNITISGHHLEVTPAIREHIQSKLERIMRHFDQVIDITVTITVDKLKEKDKRHKADINLHVPGKDIHVESMAQDLYAAIDLLMDKLDRQVIKHKDKIQDHKHDPVKHMPIHLTEHAELDENAYNSLASA</sequence>
<dbReference type="InterPro" id="IPR036567">
    <property type="entry name" value="RHF-like"/>
</dbReference>
<dbReference type="EMBL" id="PUGF01000002">
    <property type="protein sequence ID" value="PRC94790.1"/>
    <property type="molecule type" value="Genomic_DNA"/>
</dbReference>
<dbReference type="Proteomes" id="UP000237839">
    <property type="component" value="Unassembled WGS sequence"/>
</dbReference>
<evidence type="ECO:0000256" key="3">
    <source>
        <dbReference type="ARBA" id="ARBA00038695"/>
    </source>
</evidence>
<evidence type="ECO:0000313" key="6">
    <source>
        <dbReference type="EMBL" id="PRC94790.1"/>
    </source>
</evidence>
<gene>
    <name evidence="6" type="ORF">S2091_0793</name>
</gene>
<comment type="caution">
    <text evidence="6">The sequence shown here is derived from an EMBL/GenBank/DDBJ whole genome shotgun (WGS) entry which is preliminary data.</text>
</comment>
<dbReference type="InterPro" id="IPR003489">
    <property type="entry name" value="RHF/RaiA"/>
</dbReference>
<proteinExistence type="inferred from homology"/>
<dbReference type="NCBIfam" id="TIGR00741">
    <property type="entry name" value="yfiA"/>
    <property type="match status" value="1"/>
</dbReference>
<dbReference type="Gene3D" id="3.30.160.100">
    <property type="entry name" value="Ribosome hibernation promotion factor-like"/>
    <property type="match status" value="1"/>
</dbReference>
<keyword evidence="1" id="KW-0810">Translation regulation</keyword>
<dbReference type="RefSeq" id="WP_105530484.1">
    <property type="nucleotide sequence ID" value="NZ_PUGF01000002.1"/>
</dbReference>
<comment type="subunit">
    <text evidence="3">Associates exclusively with 100S ribosomes, which are dimers of 70S ribosomes.</text>
</comment>
<dbReference type="OrthoDB" id="9795980at2"/>